<dbReference type="InParanoid" id="A0A067M431"/>
<dbReference type="EMBL" id="KL198069">
    <property type="protein sequence ID" value="KDQ10304.1"/>
    <property type="molecule type" value="Genomic_DNA"/>
</dbReference>
<dbReference type="AlphaFoldDB" id="A0A067M431"/>
<name>A0A067M431_BOTB1</name>
<feature type="region of interest" description="Disordered" evidence="1">
    <location>
        <begin position="67"/>
        <end position="103"/>
    </location>
</feature>
<gene>
    <name evidence="2" type="ORF">BOTBODRAFT_498063</name>
</gene>
<reference evidence="3" key="1">
    <citation type="journal article" date="2014" name="Proc. Natl. Acad. Sci. U.S.A.">
        <title>Extensive sampling of basidiomycete genomes demonstrates inadequacy of the white-rot/brown-rot paradigm for wood decay fungi.</title>
        <authorList>
            <person name="Riley R."/>
            <person name="Salamov A.A."/>
            <person name="Brown D.W."/>
            <person name="Nagy L.G."/>
            <person name="Floudas D."/>
            <person name="Held B.W."/>
            <person name="Levasseur A."/>
            <person name="Lombard V."/>
            <person name="Morin E."/>
            <person name="Otillar R."/>
            <person name="Lindquist E.A."/>
            <person name="Sun H."/>
            <person name="LaButti K.M."/>
            <person name="Schmutz J."/>
            <person name="Jabbour D."/>
            <person name="Luo H."/>
            <person name="Baker S.E."/>
            <person name="Pisabarro A.G."/>
            <person name="Walton J.D."/>
            <person name="Blanchette R.A."/>
            <person name="Henrissat B."/>
            <person name="Martin F."/>
            <person name="Cullen D."/>
            <person name="Hibbett D.S."/>
            <person name="Grigoriev I.V."/>
        </authorList>
    </citation>
    <scope>NUCLEOTIDE SEQUENCE [LARGE SCALE GENOMIC DNA]</scope>
    <source>
        <strain evidence="3">FD-172 SS1</strain>
    </source>
</reference>
<accession>A0A067M431</accession>
<evidence type="ECO:0000313" key="2">
    <source>
        <dbReference type="EMBL" id="KDQ10304.1"/>
    </source>
</evidence>
<evidence type="ECO:0000313" key="3">
    <source>
        <dbReference type="Proteomes" id="UP000027195"/>
    </source>
</evidence>
<feature type="compositionally biased region" description="Basic residues" evidence="1">
    <location>
        <begin position="93"/>
        <end position="103"/>
    </location>
</feature>
<protein>
    <submittedName>
        <fullName evidence="2">Uncharacterized protein</fullName>
    </submittedName>
</protein>
<feature type="compositionally biased region" description="Basic and acidic residues" evidence="1">
    <location>
        <begin position="67"/>
        <end position="86"/>
    </location>
</feature>
<keyword evidence="3" id="KW-1185">Reference proteome</keyword>
<dbReference type="Proteomes" id="UP000027195">
    <property type="component" value="Unassembled WGS sequence"/>
</dbReference>
<sequence length="103" mass="11689">MGTYPPAPVPFAARLAKPMPPGIPHTGYCGFHPNFPSRGKRVAEPAVQTSDLPRFPIKTLFRSPKEGRRICDPEHSPRQMGREETRTMFSLGRQRRRTNACRM</sequence>
<organism evidence="2 3">
    <name type="scientific">Botryobasidium botryosum (strain FD-172 SS1)</name>
    <dbReference type="NCBI Taxonomy" id="930990"/>
    <lineage>
        <taxon>Eukaryota</taxon>
        <taxon>Fungi</taxon>
        <taxon>Dikarya</taxon>
        <taxon>Basidiomycota</taxon>
        <taxon>Agaricomycotina</taxon>
        <taxon>Agaricomycetes</taxon>
        <taxon>Cantharellales</taxon>
        <taxon>Botryobasidiaceae</taxon>
        <taxon>Botryobasidium</taxon>
    </lineage>
</organism>
<dbReference type="HOGENOM" id="CLU_2263318_0_0_1"/>
<evidence type="ECO:0000256" key="1">
    <source>
        <dbReference type="SAM" id="MobiDB-lite"/>
    </source>
</evidence>
<proteinExistence type="predicted"/>